<comment type="caution">
    <text evidence="11">The sequence shown here is derived from an EMBL/GenBank/DDBJ whole genome shotgun (WGS) entry which is preliminary data.</text>
</comment>
<evidence type="ECO:0000256" key="7">
    <source>
        <dbReference type="ARBA" id="ARBA00023065"/>
    </source>
</evidence>
<dbReference type="eggNOG" id="COG0025">
    <property type="taxonomic scope" value="Bacteria"/>
</dbReference>
<evidence type="ECO:0000259" key="10">
    <source>
        <dbReference type="Pfam" id="PF00999"/>
    </source>
</evidence>
<feature type="domain" description="Cation/H+ exchanger transmembrane" evidence="10">
    <location>
        <begin position="22"/>
        <end position="138"/>
    </location>
</feature>
<dbReference type="InterPro" id="IPR038770">
    <property type="entry name" value="Na+/solute_symporter_sf"/>
</dbReference>
<evidence type="ECO:0000256" key="8">
    <source>
        <dbReference type="ARBA" id="ARBA00023136"/>
    </source>
</evidence>
<keyword evidence="3" id="KW-0050">Antiport</keyword>
<evidence type="ECO:0000256" key="2">
    <source>
        <dbReference type="ARBA" id="ARBA00022448"/>
    </source>
</evidence>
<keyword evidence="5 9" id="KW-0812">Transmembrane</keyword>
<dbReference type="EMBL" id="BAVZ01000007">
    <property type="protein sequence ID" value="GAF08637.1"/>
    <property type="molecule type" value="Genomic_DNA"/>
</dbReference>
<dbReference type="AlphaFoldDB" id="W7YJI2"/>
<feature type="transmembrane region" description="Helical" evidence="9">
    <location>
        <begin position="91"/>
        <end position="116"/>
    </location>
</feature>
<organism evidence="11 12">
    <name type="scientific">Paenibacillus pini JCM 16418</name>
    <dbReference type="NCBI Taxonomy" id="1236976"/>
    <lineage>
        <taxon>Bacteria</taxon>
        <taxon>Bacillati</taxon>
        <taxon>Bacillota</taxon>
        <taxon>Bacilli</taxon>
        <taxon>Bacillales</taxon>
        <taxon>Paenibacillaceae</taxon>
        <taxon>Paenibacillus</taxon>
    </lineage>
</organism>
<evidence type="ECO:0000256" key="5">
    <source>
        <dbReference type="ARBA" id="ARBA00022692"/>
    </source>
</evidence>
<reference evidence="11 12" key="1">
    <citation type="journal article" date="2014" name="Genome Announc.">
        <title>Draft Genome Sequence of Paenibacillus pini JCM 16418T, Isolated from the Rhizosphere of Pine Tree.</title>
        <authorList>
            <person name="Yuki M."/>
            <person name="Oshima K."/>
            <person name="Suda W."/>
            <person name="Oshida Y."/>
            <person name="Kitamura K."/>
            <person name="Iida Y."/>
            <person name="Hattori M."/>
            <person name="Ohkuma M."/>
        </authorList>
    </citation>
    <scope>NUCLEOTIDE SEQUENCE [LARGE SCALE GENOMIC DNA]</scope>
    <source>
        <strain evidence="11 12">JCM 16418</strain>
    </source>
</reference>
<keyword evidence="2" id="KW-0813">Transport</keyword>
<protein>
    <submittedName>
        <fullName evidence="11">Transporter</fullName>
    </submittedName>
</protein>
<dbReference type="GO" id="GO:0005886">
    <property type="term" value="C:plasma membrane"/>
    <property type="evidence" value="ECO:0007669"/>
    <property type="project" value="UniProtKB-SubCell"/>
</dbReference>
<dbReference type="InterPro" id="IPR006153">
    <property type="entry name" value="Cation/H_exchanger_TM"/>
</dbReference>
<keyword evidence="4" id="KW-1003">Cell membrane</keyword>
<feature type="transmembrane region" description="Helical" evidence="9">
    <location>
        <begin position="38"/>
        <end position="56"/>
    </location>
</feature>
<evidence type="ECO:0000256" key="1">
    <source>
        <dbReference type="ARBA" id="ARBA00004651"/>
    </source>
</evidence>
<dbReference type="STRING" id="1236976.JCM16418_2723"/>
<dbReference type="Gene3D" id="1.20.1530.20">
    <property type="match status" value="1"/>
</dbReference>
<dbReference type="GO" id="GO:1902600">
    <property type="term" value="P:proton transmembrane transport"/>
    <property type="evidence" value="ECO:0007669"/>
    <property type="project" value="InterPro"/>
</dbReference>
<gene>
    <name evidence="11" type="ORF">JCM16418_2723</name>
</gene>
<keyword evidence="7" id="KW-0406">Ion transport</keyword>
<sequence>MESSTTEIIHHILILLLFVITIGMLSGRLAAWLKLPDVAVFIVVGMLIGQGLHLINTTSSSLMNQLILSVGSALILFDGGRNLKLSGLRKVWITLTMLSIPGVIITTGVVGLAAHFLFRIDWIYAFLAAAVIASTDPAPLYLSSSK</sequence>
<dbReference type="Proteomes" id="UP000019364">
    <property type="component" value="Unassembled WGS sequence"/>
</dbReference>
<dbReference type="GO" id="GO:0015297">
    <property type="term" value="F:antiporter activity"/>
    <property type="evidence" value="ECO:0007669"/>
    <property type="project" value="UniProtKB-KW"/>
</dbReference>
<proteinExistence type="predicted"/>
<evidence type="ECO:0000313" key="11">
    <source>
        <dbReference type="EMBL" id="GAF08637.1"/>
    </source>
</evidence>
<feature type="transmembrane region" description="Helical" evidence="9">
    <location>
        <begin position="12"/>
        <end position="31"/>
    </location>
</feature>
<accession>W7YJI2</accession>
<evidence type="ECO:0000256" key="9">
    <source>
        <dbReference type="SAM" id="Phobius"/>
    </source>
</evidence>
<keyword evidence="12" id="KW-1185">Reference proteome</keyword>
<evidence type="ECO:0000256" key="4">
    <source>
        <dbReference type="ARBA" id="ARBA00022475"/>
    </source>
</evidence>
<keyword evidence="6 9" id="KW-1133">Transmembrane helix</keyword>
<comment type="subcellular location">
    <subcellularLocation>
        <location evidence="1">Cell membrane</location>
        <topology evidence="1">Multi-pass membrane protein</topology>
    </subcellularLocation>
</comment>
<evidence type="ECO:0000256" key="3">
    <source>
        <dbReference type="ARBA" id="ARBA00022449"/>
    </source>
</evidence>
<dbReference type="PANTHER" id="PTHR32507:SF0">
    <property type="entry name" value="NA(+)_H(+) ANTIPORTER 2-RELATED"/>
    <property type="match status" value="1"/>
</dbReference>
<feature type="transmembrane region" description="Helical" evidence="9">
    <location>
        <begin position="122"/>
        <end position="142"/>
    </location>
</feature>
<dbReference type="PANTHER" id="PTHR32507">
    <property type="entry name" value="NA(+)/H(+) ANTIPORTER 1"/>
    <property type="match status" value="1"/>
</dbReference>
<dbReference type="Pfam" id="PF00999">
    <property type="entry name" value="Na_H_Exchanger"/>
    <property type="match status" value="1"/>
</dbReference>
<evidence type="ECO:0000256" key="6">
    <source>
        <dbReference type="ARBA" id="ARBA00022989"/>
    </source>
</evidence>
<name>W7YJI2_9BACL</name>
<keyword evidence="8 9" id="KW-0472">Membrane</keyword>
<evidence type="ECO:0000313" key="12">
    <source>
        <dbReference type="Proteomes" id="UP000019364"/>
    </source>
</evidence>